<feature type="transmembrane region" description="Helical" evidence="5">
    <location>
        <begin position="114"/>
        <end position="138"/>
    </location>
</feature>
<dbReference type="InterPro" id="IPR036259">
    <property type="entry name" value="MFS_trans_sf"/>
</dbReference>
<evidence type="ECO:0000256" key="2">
    <source>
        <dbReference type="ARBA" id="ARBA00022692"/>
    </source>
</evidence>
<gene>
    <name evidence="7" type="ORF">LJ656_09785</name>
</gene>
<evidence type="ECO:0000259" key="6">
    <source>
        <dbReference type="PROSITE" id="PS50850"/>
    </source>
</evidence>
<evidence type="ECO:0000256" key="4">
    <source>
        <dbReference type="ARBA" id="ARBA00023136"/>
    </source>
</evidence>
<feature type="transmembrane region" description="Helical" evidence="5">
    <location>
        <begin position="91"/>
        <end position="108"/>
    </location>
</feature>
<dbReference type="Gene3D" id="1.20.1250.20">
    <property type="entry name" value="MFS general substrate transporter like domains"/>
    <property type="match status" value="1"/>
</dbReference>
<dbReference type="PANTHER" id="PTHR23508">
    <property type="entry name" value="CARBOXYLIC ACID TRANSPORTER PROTEIN HOMOLOG"/>
    <property type="match status" value="1"/>
</dbReference>
<dbReference type="EMBL" id="JAJITD010000004">
    <property type="protein sequence ID" value="MCC8392879.1"/>
    <property type="molecule type" value="Genomic_DNA"/>
</dbReference>
<dbReference type="CDD" id="cd17365">
    <property type="entry name" value="MFS_PcaK_like"/>
    <property type="match status" value="1"/>
</dbReference>
<dbReference type="Pfam" id="PF07690">
    <property type="entry name" value="MFS_1"/>
    <property type="match status" value="1"/>
</dbReference>
<keyword evidence="8" id="KW-1185">Reference proteome</keyword>
<dbReference type="Proteomes" id="UP001431019">
    <property type="component" value="Unassembled WGS sequence"/>
</dbReference>
<sequence>MHVADAAAESPAQTIPLRTTCLVLALCWVAIVSEGYDIGVMGTIVPSLLADTRWHLTPLELGQMSSAALIGTLFGAYFISLLSDLAGRKQLLIGCVALFSLSMLGAVWAPTPAIFALVRGIGGLGLGGVISVAAALTIEYSPPKRRNLNFAIMYSGYPIGALVSALSGIAFIQSFGWRAVVAIGATPLLFVPALMMWLPESLEFLVRNRRHDEARMLAARLGMSEPAPDMPGAQKKAQFREVLREVFSRKNAMGTLCLWVAQFMAIMLVYGLGTWLPQIMRKNGYDLGSSLAFFAVFNLAAAVGGVVIGRIADRFGPRLTISSAFLVGALSIAALSYKNVMALNYLLVACAGFGSIAVALVLLGYVANYYAPHARASGTGWAVGVGRFGAMCGPVIGGYLAGLNVSPAWNFVMFATTALIASLAVMLTPTPEHVRRARDA</sequence>
<feature type="transmembrane region" description="Helical" evidence="5">
    <location>
        <begin position="252"/>
        <end position="272"/>
    </location>
</feature>
<dbReference type="PROSITE" id="PS00216">
    <property type="entry name" value="SUGAR_TRANSPORT_1"/>
    <property type="match status" value="1"/>
</dbReference>
<evidence type="ECO:0000256" key="3">
    <source>
        <dbReference type="ARBA" id="ARBA00022989"/>
    </source>
</evidence>
<reference evidence="7 8" key="1">
    <citation type="submission" date="2021-11" db="EMBL/GenBank/DDBJ databases">
        <authorList>
            <person name="Oh E.-T."/>
            <person name="Kim S.-B."/>
        </authorList>
    </citation>
    <scope>NUCLEOTIDE SEQUENCE [LARGE SCALE GENOMIC DNA]</scope>
    <source>
        <strain evidence="7 8">MMS20-SJTR3</strain>
    </source>
</reference>
<feature type="transmembrane region" description="Helical" evidence="5">
    <location>
        <begin position="343"/>
        <end position="367"/>
    </location>
</feature>
<protein>
    <submittedName>
        <fullName evidence="7">Aromatic acid/H+ symport family MFS transporter</fullName>
    </submittedName>
</protein>
<organism evidence="7 8">
    <name type="scientific">Paraburkholderia sejongensis</name>
    <dbReference type="NCBI Taxonomy" id="2886946"/>
    <lineage>
        <taxon>Bacteria</taxon>
        <taxon>Pseudomonadati</taxon>
        <taxon>Pseudomonadota</taxon>
        <taxon>Betaproteobacteria</taxon>
        <taxon>Burkholderiales</taxon>
        <taxon>Burkholderiaceae</taxon>
        <taxon>Paraburkholderia</taxon>
    </lineage>
</organism>
<comment type="subcellular location">
    <subcellularLocation>
        <location evidence="1">Membrane</location>
        <topology evidence="1">Multi-pass membrane protein</topology>
    </subcellularLocation>
</comment>
<feature type="transmembrane region" description="Helical" evidence="5">
    <location>
        <begin position="61"/>
        <end position="79"/>
    </location>
</feature>
<comment type="caution">
    <text evidence="7">The sequence shown here is derived from an EMBL/GenBank/DDBJ whole genome shotgun (WGS) entry which is preliminary data.</text>
</comment>
<evidence type="ECO:0000313" key="8">
    <source>
        <dbReference type="Proteomes" id="UP001431019"/>
    </source>
</evidence>
<feature type="transmembrane region" description="Helical" evidence="5">
    <location>
        <begin position="179"/>
        <end position="199"/>
    </location>
</feature>
<feature type="transmembrane region" description="Helical" evidence="5">
    <location>
        <begin position="150"/>
        <end position="173"/>
    </location>
</feature>
<keyword evidence="4 5" id="KW-0472">Membrane</keyword>
<feature type="transmembrane region" description="Helical" evidence="5">
    <location>
        <begin position="292"/>
        <end position="312"/>
    </location>
</feature>
<feature type="domain" description="Major facilitator superfamily (MFS) profile" evidence="6">
    <location>
        <begin position="23"/>
        <end position="433"/>
    </location>
</feature>
<feature type="transmembrane region" description="Helical" evidence="5">
    <location>
        <begin position="379"/>
        <end position="402"/>
    </location>
</feature>
<name>A0ABS8JSJ2_9BURK</name>
<dbReference type="PANTHER" id="PTHR23508:SF10">
    <property type="entry name" value="CARBOXYLIC ACID TRANSPORTER PROTEIN HOMOLOG"/>
    <property type="match status" value="1"/>
</dbReference>
<dbReference type="PROSITE" id="PS50850">
    <property type="entry name" value="MFS"/>
    <property type="match status" value="1"/>
</dbReference>
<dbReference type="RefSeq" id="WP_230509117.1">
    <property type="nucleotide sequence ID" value="NZ_JAJITD010000004.1"/>
</dbReference>
<dbReference type="InterPro" id="IPR005829">
    <property type="entry name" value="Sugar_transporter_CS"/>
</dbReference>
<dbReference type="InterPro" id="IPR020846">
    <property type="entry name" value="MFS_dom"/>
</dbReference>
<accession>A0ABS8JSJ2</accession>
<evidence type="ECO:0000256" key="1">
    <source>
        <dbReference type="ARBA" id="ARBA00004141"/>
    </source>
</evidence>
<proteinExistence type="predicted"/>
<keyword evidence="3 5" id="KW-1133">Transmembrane helix</keyword>
<dbReference type="InterPro" id="IPR011701">
    <property type="entry name" value="MFS"/>
</dbReference>
<feature type="transmembrane region" description="Helical" evidence="5">
    <location>
        <begin position="21"/>
        <end position="49"/>
    </location>
</feature>
<dbReference type="PROSITE" id="PS00217">
    <property type="entry name" value="SUGAR_TRANSPORT_2"/>
    <property type="match status" value="1"/>
</dbReference>
<dbReference type="SUPFAM" id="SSF103473">
    <property type="entry name" value="MFS general substrate transporter"/>
    <property type="match status" value="1"/>
</dbReference>
<evidence type="ECO:0000256" key="5">
    <source>
        <dbReference type="SAM" id="Phobius"/>
    </source>
</evidence>
<feature type="transmembrane region" description="Helical" evidence="5">
    <location>
        <begin position="408"/>
        <end position="428"/>
    </location>
</feature>
<keyword evidence="2 5" id="KW-0812">Transmembrane</keyword>
<feature type="transmembrane region" description="Helical" evidence="5">
    <location>
        <begin position="319"/>
        <end position="337"/>
    </location>
</feature>
<evidence type="ECO:0000313" key="7">
    <source>
        <dbReference type="EMBL" id="MCC8392879.1"/>
    </source>
</evidence>